<protein>
    <submittedName>
        <fullName evidence="1">Uncharacterized protein</fullName>
    </submittedName>
</protein>
<dbReference type="Proteomes" id="UP000695562">
    <property type="component" value="Unassembled WGS sequence"/>
</dbReference>
<evidence type="ECO:0000313" key="1">
    <source>
        <dbReference type="EMBL" id="KAF2073465.1"/>
    </source>
</evidence>
<comment type="caution">
    <text evidence="1">The sequence shown here is derived from an EMBL/GenBank/DDBJ whole genome shotgun (WGS) entry which is preliminary data.</text>
</comment>
<name>A0A8J4PTP2_9MYCE</name>
<dbReference type="EMBL" id="AJWJ01000202">
    <property type="protein sequence ID" value="KAF2073465.1"/>
    <property type="molecule type" value="Genomic_DNA"/>
</dbReference>
<dbReference type="AlphaFoldDB" id="A0A8J4PTP2"/>
<reference evidence="1" key="1">
    <citation type="submission" date="2020-01" db="EMBL/GenBank/DDBJ databases">
        <title>Development of genomics and gene disruption for Polysphondylium violaceum indicates a role for the polyketide synthase stlB in stalk morphogenesis.</title>
        <authorList>
            <person name="Narita B."/>
            <person name="Kawabe Y."/>
            <person name="Kin K."/>
            <person name="Saito T."/>
            <person name="Gibbs R."/>
            <person name="Kuspa A."/>
            <person name="Muzny D."/>
            <person name="Queller D."/>
            <person name="Richards S."/>
            <person name="Strassman J."/>
            <person name="Sucgang R."/>
            <person name="Worley K."/>
            <person name="Schaap P."/>
        </authorList>
    </citation>
    <scope>NUCLEOTIDE SEQUENCE</scope>
    <source>
        <strain evidence="1">QSvi11</strain>
    </source>
</reference>
<gene>
    <name evidence="1" type="ORF">CYY_005215</name>
</gene>
<proteinExistence type="predicted"/>
<accession>A0A8J4PTP2</accession>
<sequence length="733" mass="87066">MNDQQYTFLSVYRNTFLRTHIFSFLLVSRKGYYVFHDNKLSLNYHQLNTLDIIKLNNNHLLKEKLNRFKSVINNSNSNSNSFTCYQDWLDNKNYEILNYVILQYESDSWQDDDDLLATLIDLFVESKKSTFILTCFKTFGITRSRFQKFAKYIPKRVHYRKIRDKELFIELVNDDRIQIDHYYLLLNDQLFIENKDIFRTIKDWSDEKFLCDLLVQGLENQHKISLLCWILTVSPLYNYDRYMEMSAISTTTTPRVDYVYLYGIKIIHNKDHPFYHGSNSDMKSYQAAFCSQEIMEYTIKHYPDAFATSFSEEYFKRIIQDPVKSKLLIEYNNNTNYPYLFDPTSDDMEIVELCHKYGQIVRESILITSSEKVQCISERLPNLFHDVFHQCLIYACSTNNSECMKYCLDNVPGDFNVNNTLKDVFKAGGNNDAFKCFYHWVIVNINTKYLDGVGSDMQSKEDIFHFLCCLYSSKEHQTFDIFKSYYEKIKSPNLFVDQLLKNAYLDLKSCQKHDKQESIKILEYVKNQYQIHNSPPADIDYFSVFYQDRDYSQLINYKKPQNIYSAIKYAFVWGSVAKMEKILDLMDQEQFSDFVQQVQDIVLSHFYFNPPSQVYCIQFKVALYCFERFADQFSQSTLDSLCHIALITDNHKLMDILLHKTKVRLIRPQSPEHDKQMLELNYMNLTKSENSSRTNYFTLHPFTLDIDDQTLNNHIVPPFVEPKRSPPSPHFIF</sequence>
<evidence type="ECO:0000313" key="2">
    <source>
        <dbReference type="Proteomes" id="UP000695562"/>
    </source>
</evidence>
<organism evidence="1 2">
    <name type="scientific">Polysphondylium violaceum</name>
    <dbReference type="NCBI Taxonomy" id="133409"/>
    <lineage>
        <taxon>Eukaryota</taxon>
        <taxon>Amoebozoa</taxon>
        <taxon>Evosea</taxon>
        <taxon>Eumycetozoa</taxon>
        <taxon>Dictyostelia</taxon>
        <taxon>Dictyosteliales</taxon>
        <taxon>Dictyosteliaceae</taxon>
        <taxon>Polysphondylium</taxon>
    </lineage>
</organism>
<keyword evidence="2" id="KW-1185">Reference proteome</keyword>